<evidence type="ECO:0000313" key="3">
    <source>
        <dbReference type="EMBL" id="SJL14420.1"/>
    </source>
</evidence>
<keyword evidence="2" id="KW-0812">Transmembrane</keyword>
<accession>A0A284S091</accession>
<reference evidence="4" key="1">
    <citation type="journal article" date="2017" name="Nat. Ecol. Evol.">
        <title>Genome expansion and lineage-specific genetic innovations in the forest pathogenic fungi Armillaria.</title>
        <authorList>
            <person name="Sipos G."/>
            <person name="Prasanna A.N."/>
            <person name="Walter M.C."/>
            <person name="O'Connor E."/>
            <person name="Balint B."/>
            <person name="Krizsan K."/>
            <person name="Kiss B."/>
            <person name="Hess J."/>
            <person name="Varga T."/>
            <person name="Slot J."/>
            <person name="Riley R."/>
            <person name="Boka B."/>
            <person name="Rigling D."/>
            <person name="Barry K."/>
            <person name="Lee J."/>
            <person name="Mihaltcheva S."/>
            <person name="LaButti K."/>
            <person name="Lipzen A."/>
            <person name="Waldron R."/>
            <person name="Moloney N.M."/>
            <person name="Sperisen C."/>
            <person name="Kredics L."/>
            <person name="Vagvoelgyi C."/>
            <person name="Patrignani A."/>
            <person name="Fitzpatrick D."/>
            <person name="Nagy I."/>
            <person name="Doyle S."/>
            <person name="Anderson J.B."/>
            <person name="Grigoriev I.V."/>
            <person name="Gueldener U."/>
            <person name="Muensterkoetter M."/>
            <person name="Nagy L.G."/>
        </authorList>
    </citation>
    <scope>NUCLEOTIDE SEQUENCE [LARGE SCALE GENOMIC DNA]</scope>
    <source>
        <strain evidence="4">C18/9</strain>
    </source>
</reference>
<keyword evidence="4" id="KW-1185">Reference proteome</keyword>
<evidence type="ECO:0000313" key="4">
    <source>
        <dbReference type="Proteomes" id="UP000219338"/>
    </source>
</evidence>
<dbReference type="AlphaFoldDB" id="A0A284S091"/>
<keyword evidence="2" id="KW-1133">Transmembrane helix</keyword>
<feature type="compositionally biased region" description="Gly residues" evidence="1">
    <location>
        <begin position="35"/>
        <end position="49"/>
    </location>
</feature>
<proteinExistence type="predicted"/>
<evidence type="ECO:0000256" key="2">
    <source>
        <dbReference type="SAM" id="Phobius"/>
    </source>
</evidence>
<feature type="compositionally biased region" description="Low complexity" evidence="1">
    <location>
        <begin position="1"/>
        <end position="24"/>
    </location>
</feature>
<keyword evidence="2" id="KW-0472">Membrane</keyword>
<protein>
    <submittedName>
        <fullName evidence="3">Uncharacterized protein</fullName>
    </submittedName>
</protein>
<gene>
    <name evidence="3" type="ORF">ARMOST_17876</name>
</gene>
<feature type="region of interest" description="Disordered" evidence="1">
    <location>
        <begin position="1"/>
        <end position="56"/>
    </location>
</feature>
<sequence length="242" mass="26082">MSSVTTSATESSTLTSFSPPSSYTGFDDPSSTFSGRGGPGRNGSGGGDNNGPRRDQGGGTSASVYLYTFLGVLLLLLAISAAIVTRAIMRRRRQRRMMEEAIRNGTWVAPNGKSSKPVMHETTMKNVGNEHHDWETCKPFAVSYTRGVSPLTPPQQQNPLRARMWALIKGSPPAGPRVMRTDSTGPLRVSMLIAMPSPKHGEKEGQIPYIELGTAEIPVVHPPADPTLTPNNGKRRAVEEKV</sequence>
<feature type="region of interest" description="Disordered" evidence="1">
    <location>
        <begin position="219"/>
        <end position="242"/>
    </location>
</feature>
<feature type="transmembrane region" description="Helical" evidence="2">
    <location>
        <begin position="64"/>
        <end position="88"/>
    </location>
</feature>
<dbReference type="EMBL" id="FUEG01000023">
    <property type="protein sequence ID" value="SJL14420.1"/>
    <property type="molecule type" value="Genomic_DNA"/>
</dbReference>
<organism evidence="3 4">
    <name type="scientific">Armillaria ostoyae</name>
    <name type="common">Armillaria root rot fungus</name>
    <dbReference type="NCBI Taxonomy" id="47428"/>
    <lineage>
        <taxon>Eukaryota</taxon>
        <taxon>Fungi</taxon>
        <taxon>Dikarya</taxon>
        <taxon>Basidiomycota</taxon>
        <taxon>Agaricomycotina</taxon>
        <taxon>Agaricomycetes</taxon>
        <taxon>Agaricomycetidae</taxon>
        <taxon>Agaricales</taxon>
        <taxon>Marasmiineae</taxon>
        <taxon>Physalacriaceae</taxon>
        <taxon>Armillaria</taxon>
    </lineage>
</organism>
<evidence type="ECO:0000256" key="1">
    <source>
        <dbReference type="SAM" id="MobiDB-lite"/>
    </source>
</evidence>
<dbReference type="Proteomes" id="UP000219338">
    <property type="component" value="Unassembled WGS sequence"/>
</dbReference>
<dbReference type="OrthoDB" id="2916388at2759"/>
<name>A0A284S091_ARMOS</name>